<dbReference type="Proteomes" id="UP000093080">
    <property type="component" value="Unassembled WGS sequence"/>
</dbReference>
<organism evidence="2 3">
    <name type="scientific">Dissulfuribacter thermophilus</name>
    <dbReference type="NCBI Taxonomy" id="1156395"/>
    <lineage>
        <taxon>Bacteria</taxon>
        <taxon>Pseudomonadati</taxon>
        <taxon>Thermodesulfobacteriota</taxon>
        <taxon>Dissulfuribacteria</taxon>
        <taxon>Dissulfuribacterales</taxon>
        <taxon>Dissulfuribacteraceae</taxon>
        <taxon>Dissulfuribacter</taxon>
    </lineage>
</organism>
<dbReference type="InterPro" id="IPR002686">
    <property type="entry name" value="Transposase_17"/>
</dbReference>
<dbReference type="InterPro" id="IPR036515">
    <property type="entry name" value="Transposase_17_sf"/>
</dbReference>
<evidence type="ECO:0000313" key="3">
    <source>
        <dbReference type="Proteomes" id="UP000093080"/>
    </source>
</evidence>
<dbReference type="GO" id="GO:0004803">
    <property type="term" value="F:transposase activity"/>
    <property type="evidence" value="ECO:0007669"/>
    <property type="project" value="InterPro"/>
</dbReference>
<comment type="caution">
    <text evidence="2">The sequence shown here is derived from an EMBL/GenBank/DDBJ whole genome shotgun (WGS) entry which is preliminary data.</text>
</comment>
<dbReference type="STRING" id="1156395.DBT_2169"/>
<evidence type="ECO:0000313" key="2">
    <source>
        <dbReference type="EMBL" id="OCC14440.1"/>
    </source>
</evidence>
<dbReference type="OrthoDB" id="9800147at2"/>
<keyword evidence="3" id="KW-1185">Reference proteome</keyword>
<proteinExistence type="predicted"/>
<dbReference type="RefSeq" id="WP_067620127.1">
    <property type="nucleotide sequence ID" value="NZ_MAGO01000012.1"/>
</dbReference>
<protein>
    <submittedName>
        <fullName evidence="2">Transposase</fullName>
    </submittedName>
</protein>
<dbReference type="Gene3D" id="3.30.70.1290">
    <property type="entry name" value="Transposase IS200-like"/>
    <property type="match status" value="1"/>
</dbReference>
<reference evidence="2 3" key="1">
    <citation type="submission" date="2016-06" db="EMBL/GenBank/DDBJ databases">
        <title>Respiratory ammonification of nitrate coupled to the oxidation of elemental sulfur in deep-sea autotrophic thermophilic bacteria.</title>
        <authorList>
            <person name="Slobodkina G.B."/>
            <person name="Mardanov A.V."/>
            <person name="Ravin N.V."/>
            <person name="Frolova A.A."/>
            <person name="Viryasiv M.B."/>
            <person name="Chernyh N.A."/>
            <person name="Bonch-Osmolovskaya E.A."/>
            <person name="Slobodkin A.I."/>
        </authorList>
    </citation>
    <scope>NUCLEOTIDE SEQUENCE [LARGE SCALE GENOMIC DNA]</scope>
    <source>
        <strain evidence="2 3">S69</strain>
    </source>
</reference>
<feature type="domain" description="Transposase IS200-like" evidence="1">
    <location>
        <begin position="11"/>
        <end position="162"/>
    </location>
</feature>
<dbReference type="AlphaFoldDB" id="A0A1B9F3E2"/>
<dbReference type="EMBL" id="MAGO01000012">
    <property type="protein sequence ID" value="OCC14440.1"/>
    <property type="molecule type" value="Genomic_DNA"/>
</dbReference>
<dbReference type="GO" id="GO:0003677">
    <property type="term" value="F:DNA binding"/>
    <property type="evidence" value="ECO:0007669"/>
    <property type="project" value="InterPro"/>
</dbReference>
<sequence>MPRIPRLLVQGEEAVYHVISRTALEGFVLEPEEKQYLLFLMQWLSRVFFVEVYGFCIMDNHFHMLLKIRPQDHYSDEDVLKRARLYYRYMETKKKVNIHEIDRFRKKFSGLSEYVKEIKQRFSRYYNKKHGRRGYFWGERFKSVLIEEGESLLNCLAYIELNPVRAGIVERPEDYRWCSLGYHVQSGNRGGFLSTELCLKEFCNSGGSRDWLRLLREYVYEKGGIKNNKGKEMKKAILDEERKRMYRLPRHELFLKRIRYFTDSGILGSKAFVRRWYKEFRDYFTSKDKIPKKIPGICGMYSLKRLQT</sequence>
<dbReference type="Pfam" id="PF01797">
    <property type="entry name" value="Y1_Tnp"/>
    <property type="match status" value="1"/>
</dbReference>
<dbReference type="GO" id="GO:0006313">
    <property type="term" value="P:DNA transposition"/>
    <property type="evidence" value="ECO:0007669"/>
    <property type="project" value="InterPro"/>
</dbReference>
<dbReference type="SUPFAM" id="SSF143422">
    <property type="entry name" value="Transposase IS200-like"/>
    <property type="match status" value="1"/>
</dbReference>
<name>A0A1B9F3E2_9BACT</name>
<gene>
    <name evidence="2" type="ORF">DBT_2169</name>
</gene>
<accession>A0A1B9F3E2</accession>
<dbReference type="PANTHER" id="PTHR34322:SF2">
    <property type="entry name" value="TRANSPOSASE IS200-LIKE DOMAIN-CONTAINING PROTEIN"/>
    <property type="match status" value="1"/>
</dbReference>
<dbReference type="SMART" id="SM01321">
    <property type="entry name" value="Y1_Tnp"/>
    <property type="match status" value="1"/>
</dbReference>
<dbReference type="PANTHER" id="PTHR34322">
    <property type="entry name" value="TRANSPOSASE, Y1_TNP DOMAIN-CONTAINING"/>
    <property type="match status" value="1"/>
</dbReference>
<evidence type="ECO:0000259" key="1">
    <source>
        <dbReference type="SMART" id="SM01321"/>
    </source>
</evidence>